<keyword evidence="3" id="KW-1185">Reference proteome</keyword>
<evidence type="ECO:0000313" key="3">
    <source>
        <dbReference type="Proteomes" id="UP000319732"/>
    </source>
</evidence>
<proteinExistence type="predicted"/>
<dbReference type="GO" id="GO:0005886">
    <property type="term" value="C:plasma membrane"/>
    <property type="evidence" value="ECO:0007669"/>
    <property type="project" value="TreeGrafter"/>
</dbReference>
<dbReference type="EMBL" id="VHSG01000003">
    <property type="protein sequence ID" value="TQV85635.1"/>
    <property type="molecule type" value="Genomic_DNA"/>
</dbReference>
<dbReference type="RefSeq" id="WP_142902486.1">
    <property type="nucleotide sequence ID" value="NZ_ML660087.1"/>
</dbReference>
<protein>
    <recommendedName>
        <fullName evidence="1">Hemerythrin-like domain-containing protein</fullName>
    </recommendedName>
</protein>
<feature type="domain" description="Hemerythrin-like" evidence="1">
    <location>
        <begin position="13"/>
        <end position="139"/>
    </location>
</feature>
<reference evidence="2 3" key="1">
    <citation type="submission" date="2019-06" db="EMBL/GenBank/DDBJ databases">
        <title>Whole genome sequence for Cellvibrionaceae sp. R142.</title>
        <authorList>
            <person name="Wang G."/>
        </authorList>
    </citation>
    <scope>NUCLEOTIDE SEQUENCE [LARGE SCALE GENOMIC DNA]</scope>
    <source>
        <strain evidence="2 3">R142</strain>
    </source>
</reference>
<name>A0A545U835_9GAMM</name>
<accession>A0A545U835</accession>
<dbReference type="InterPro" id="IPR012312">
    <property type="entry name" value="Hemerythrin-like"/>
</dbReference>
<dbReference type="OrthoDB" id="7349010at2"/>
<dbReference type="PANTHER" id="PTHR39966:SF1">
    <property type="entry name" value="HEMERYTHRIN-LIKE DOMAIN-CONTAINING PROTEIN"/>
    <property type="match status" value="1"/>
</dbReference>
<dbReference type="Proteomes" id="UP000319732">
    <property type="component" value="Unassembled WGS sequence"/>
</dbReference>
<dbReference type="AlphaFoldDB" id="A0A545U835"/>
<organism evidence="2 3">
    <name type="scientific">Exilibacterium tricleocarpae</name>
    <dbReference type="NCBI Taxonomy" id="2591008"/>
    <lineage>
        <taxon>Bacteria</taxon>
        <taxon>Pseudomonadati</taxon>
        <taxon>Pseudomonadota</taxon>
        <taxon>Gammaproteobacteria</taxon>
        <taxon>Cellvibrionales</taxon>
        <taxon>Cellvibrionaceae</taxon>
        <taxon>Exilibacterium</taxon>
    </lineage>
</organism>
<gene>
    <name evidence="2" type="ORF">FKG94_01965</name>
</gene>
<dbReference type="Gene3D" id="1.20.120.520">
    <property type="entry name" value="nmb1532 protein domain like"/>
    <property type="match status" value="1"/>
</dbReference>
<dbReference type="PANTHER" id="PTHR39966">
    <property type="entry name" value="BLL2471 PROTEIN-RELATED"/>
    <property type="match status" value="1"/>
</dbReference>
<sequence length="196" mass="22887">MHPVQRQLYIDHYHLQQLLQCLRYQLDCFADRGLGEPDLGLILDMLDYITVYPEHWHHPVEDELFVMLLRHPIAEAGIVEQTLAEHAELEKLTAELNRLFDAVAKDCVVSGDELVDKARHFMARQGIHIERENELIYPLFNRYLTAADWRRLEQRIQQEDDPLFGGQLKSSYDNLYNYVLACKGPLQPPFSKRSAS</sequence>
<comment type="caution">
    <text evidence="2">The sequence shown here is derived from an EMBL/GenBank/DDBJ whole genome shotgun (WGS) entry which is preliminary data.</text>
</comment>
<evidence type="ECO:0000259" key="1">
    <source>
        <dbReference type="Pfam" id="PF01814"/>
    </source>
</evidence>
<dbReference type="Pfam" id="PF01814">
    <property type="entry name" value="Hemerythrin"/>
    <property type="match status" value="1"/>
</dbReference>
<evidence type="ECO:0000313" key="2">
    <source>
        <dbReference type="EMBL" id="TQV85635.1"/>
    </source>
</evidence>